<gene>
    <name evidence="1" type="ORF">LCGC14_1285630</name>
</gene>
<comment type="caution">
    <text evidence="1">The sequence shown here is derived from an EMBL/GenBank/DDBJ whole genome shotgun (WGS) entry which is preliminary data.</text>
</comment>
<organism evidence="1">
    <name type="scientific">marine sediment metagenome</name>
    <dbReference type="NCBI Taxonomy" id="412755"/>
    <lineage>
        <taxon>unclassified sequences</taxon>
        <taxon>metagenomes</taxon>
        <taxon>ecological metagenomes</taxon>
    </lineage>
</organism>
<dbReference type="EMBL" id="LAZR01007357">
    <property type="protein sequence ID" value="KKM85780.1"/>
    <property type="molecule type" value="Genomic_DNA"/>
</dbReference>
<proteinExistence type="predicted"/>
<name>A0A0F9NAN3_9ZZZZ</name>
<evidence type="ECO:0000313" key="1">
    <source>
        <dbReference type="EMBL" id="KKM85780.1"/>
    </source>
</evidence>
<reference evidence="1" key="1">
    <citation type="journal article" date="2015" name="Nature">
        <title>Complex archaea that bridge the gap between prokaryotes and eukaryotes.</title>
        <authorList>
            <person name="Spang A."/>
            <person name="Saw J.H."/>
            <person name="Jorgensen S.L."/>
            <person name="Zaremba-Niedzwiedzka K."/>
            <person name="Martijn J."/>
            <person name="Lind A.E."/>
            <person name="van Eijk R."/>
            <person name="Schleper C."/>
            <person name="Guy L."/>
            <person name="Ettema T.J."/>
        </authorList>
    </citation>
    <scope>NUCLEOTIDE SEQUENCE</scope>
</reference>
<protein>
    <submittedName>
        <fullName evidence="1">Uncharacterized protein</fullName>
    </submittedName>
</protein>
<accession>A0A0F9NAN3</accession>
<sequence>MSNLSKEAQEWLEVIQECDGAEVQEGAWKIVGELVEAGLVTLGGARGPEGGWRRAELVEQEELYARALEHIKAHPCPTCMPGQPDELCPLRIAIKMLEAKVSYAVD</sequence>
<dbReference type="AlphaFoldDB" id="A0A0F9NAN3"/>